<protein>
    <submittedName>
        <fullName evidence="1">Uncharacterized protein</fullName>
    </submittedName>
</protein>
<accession>A0AAW8PZ57</accession>
<dbReference type="RefSeq" id="WP_311020179.1">
    <property type="nucleotide sequence ID" value="NZ_JAUHGG010000003.1"/>
</dbReference>
<proteinExistence type="predicted"/>
<sequence>MKVLLKSLSKLLLSKEARDLAENFSNAGITTATVNKTGIGFSVCAKEIANSPEFENLRKNARNLHQTSR</sequence>
<dbReference type="AlphaFoldDB" id="A0AAW8PZ57"/>
<name>A0AAW8PZ57_VIBPH</name>
<gene>
    <name evidence="1" type="ORF">QX249_11570</name>
</gene>
<comment type="caution">
    <text evidence="1">The sequence shown here is derived from an EMBL/GenBank/DDBJ whole genome shotgun (WGS) entry which is preliminary data.</text>
</comment>
<dbReference type="EMBL" id="JAUHGG010000003">
    <property type="protein sequence ID" value="MDS1821304.1"/>
    <property type="molecule type" value="Genomic_DNA"/>
</dbReference>
<reference evidence="1" key="1">
    <citation type="submission" date="2023-06" db="EMBL/GenBank/DDBJ databases">
        <title>Genomic Diversity of Vibrio spp. and Metagenomic Analysis of Pathogens in Florida Gulf Coastal Waters Following Hurricane Ian.</title>
        <authorList>
            <person name="Brumfield K.D."/>
        </authorList>
    </citation>
    <scope>NUCLEOTIDE SEQUENCE</scope>
    <source>
        <strain evidence="1">WBS2B-138</strain>
    </source>
</reference>
<evidence type="ECO:0000313" key="2">
    <source>
        <dbReference type="Proteomes" id="UP001253193"/>
    </source>
</evidence>
<evidence type="ECO:0000313" key="1">
    <source>
        <dbReference type="EMBL" id="MDS1821304.1"/>
    </source>
</evidence>
<organism evidence="1 2">
    <name type="scientific">Vibrio parahaemolyticus</name>
    <dbReference type="NCBI Taxonomy" id="670"/>
    <lineage>
        <taxon>Bacteria</taxon>
        <taxon>Pseudomonadati</taxon>
        <taxon>Pseudomonadota</taxon>
        <taxon>Gammaproteobacteria</taxon>
        <taxon>Vibrionales</taxon>
        <taxon>Vibrionaceae</taxon>
        <taxon>Vibrio</taxon>
    </lineage>
</organism>
<dbReference type="Proteomes" id="UP001253193">
    <property type="component" value="Unassembled WGS sequence"/>
</dbReference>